<dbReference type="Proteomes" id="UP000250321">
    <property type="component" value="Unassembled WGS sequence"/>
</dbReference>
<gene>
    <name evidence="2" type="ORF">Pyn_12708</name>
</gene>
<keyword evidence="1" id="KW-0812">Transmembrane</keyword>
<dbReference type="EMBL" id="PJQY01000232">
    <property type="protein sequence ID" value="PQQ15309.1"/>
    <property type="molecule type" value="Genomic_DNA"/>
</dbReference>
<evidence type="ECO:0000313" key="2">
    <source>
        <dbReference type="EMBL" id="PQQ15309.1"/>
    </source>
</evidence>
<keyword evidence="1" id="KW-0472">Membrane</keyword>
<comment type="caution">
    <text evidence="2">The sequence shown here is derived from an EMBL/GenBank/DDBJ whole genome shotgun (WGS) entry which is preliminary data.</text>
</comment>
<evidence type="ECO:0000313" key="3">
    <source>
        <dbReference type="Proteomes" id="UP000250321"/>
    </source>
</evidence>
<keyword evidence="1" id="KW-1133">Transmembrane helix</keyword>
<protein>
    <submittedName>
        <fullName evidence="2">Uncharacterized protein</fullName>
    </submittedName>
</protein>
<organism evidence="2 3">
    <name type="scientific">Prunus yedoensis var. nudiflora</name>
    <dbReference type="NCBI Taxonomy" id="2094558"/>
    <lineage>
        <taxon>Eukaryota</taxon>
        <taxon>Viridiplantae</taxon>
        <taxon>Streptophyta</taxon>
        <taxon>Embryophyta</taxon>
        <taxon>Tracheophyta</taxon>
        <taxon>Spermatophyta</taxon>
        <taxon>Magnoliopsida</taxon>
        <taxon>eudicotyledons</taxon>
        <taxon>Gunneridae</taxon>
        <taxon>Pentapetalae</taxon>
        <taxon>rosids</taxon>
        <taxon>fabids</taxon>
        <taxon>Rosales</taxon>
        <taxon>Rosaceae</taxon>
        <taxon>Amygdaloideae</taxon>
        <taxon>Amygdaleae</taxon>
        <taxon>Prunus</taxon>
    </lineage>
</organism>
<keyword evidence="3" id="KW-1185">Reference proteome</keyword>
<feature type="transmembrane region" description="Helical" evidence="1">
    <location>
        <begin position="144"/>
        <end position="167"/>
    </location>
</feature>
<evidence type="ECO:0000256" key="1">
    <source>
        <dbReference type="SAM" id="Phobius"/>
    </source>
</evidence>
<name>A0A314Z7P4_PRUYE</name>
<sequence length="170" mass="19926">MLESIALAKGLFVIIKKQHEFQEFIKLDQERLEKKFHLSKYERDELEHLNAVLTHSSSVKNEMWVKFNAEHQRLMQSNRITIAQNLGEPSSFEDLEMVNFVLRYVTITPDLRKDLPLPLAHPTRPESWEKWGKRTLRSWFWDRTIIVGQLLTGIADLLLAVLLAQLFSSV</sequence>
<accession>A0A314Z7P4</accession>
<reference evidence="2 3" key="1">
    <citation type="submission" date="2018-02" db="EMBL/GenBank/DDBJ databases">
        <title>Draft genome of wild Prunus yedoensis var. nudiflora.</title>
        <authorList>
            <person name="Baek S."/>
            <person name="Kim J.-H."/>
            <person name="Choi K."/>
            <person name="Kim G.-B."/>
            <person name="Cho A."/>
            <person name="Jang H."/>
            <person name="Shin C.-H."/>
            <person name="Yu H.-J."/>
            <person name="Mun J.-H."/>
        </authorList>
    </citation>
    <scope>NUCLEOTIDE SEQUENCE [LARGE SCALE GENOMIC DNA]</scope>
    <source>
        <strain evidence="3">cv. Jeju island</strain>
        <tissue evidence="2">Leaf</tissue>
    </source>
</reference>
<dbReference type="AlphaFoldDB" id="A0A314Z7P4"/>
<proteinExistence type="predicted"/>